<accession>A0ABQ4MJ29</accession>
<dbReference type="EMBL" id="BOSL01000026">
    <property type="protein sequence ID" value="GIP55944.1"/>
    <property type="molecule type" value="Genomic_DNA"/>
</dbReference>
<proteinExistence type="predicted"/>
<dbReference type="RefSeq" id="WP_213656691.1">
    <property type="nucleotide sequence ID" value="NZ_BOSL01000026.1"/>
</dbReference>
<keyword evidence="2" id="KW-1185">Reference proteome</keyword>
<gene>
    <name evidence="1" type="ORF">J42TS3_49790</name>
</gene>
<evidence type="ECO:0000313" key="1">
    <source>
        <dbReference type="EMBL" id="GIP55944.1"/>
    </source>
</evidence>
<reference evidence="1 2" key="1">
    <citation type="submission" date="2021-03" db="EMBL/GenBank/DDBJ databases">
        <title>Antimicrobial resistance genes in bacteria isolated from Japanese honey, and their potential for conferring macrolide and lincosamide resistance in the American foulbrood pathogen Paenibacillus larvae.</title>
        <authorList>
            <person name="Okamoto M."/>
            <person name="Kumagai M."/>
            <person name="Kanamori H."/>
            <person name="Takamatsu D."/>
        </authorList>
    </citation>
    <scope>NUCLEOTIDE SEQUENCE [LARGE SCALE GENOMIC DNA]</scope>
    <source>
        <strain evidence="1 2">J42TS3</strain>
    </source>
</reference>
<sequence length="70" mass="8178">MGWFRRKEDNVLKDHPDFVQVNKKGALINVTNVTKVNHETMEIEGGNGIITKAEPKYWDNFIKVYTSRQQ</sequence>
<dbReference type="Proteomes" id="UP000679992">
    <property type="component" value="Unassembled WGS sequence"/>
</dbReference>
<protein>
    <recommendedName>
        <fullName evidence="3">HTH LytTR-type domain-containing protein</fullName>
    </recommendedName>
</protein>
<evidence type="ECO:0000313" key="2">
    <source>
        <dbReference type="Proteomes" id="UP000679992"/>
    </source>
</evidence>
<organism evidence="1 2">
    <name type="scientific">Paenibacillus vini</name>
    <dbReference type="NCBI Taxonomy" id="1476024"/>
    <lineage>
        <taxon>Bacteria</taxon>
        <taxon>Bacillati</taxon>
        <taxon>Bacillota</taxon>
        <taxon>Bacilli</taxon>
        <taxon>Bacillales</taxon>
        <taxon>Paenibacillaceae</taxon>
        <taxon>Paenibacillus</taxon>
    </lineage>
</organism>
<evidence type="ECO:0008006" key="3">
    <source>
        <dbReference type="Google" id="ProtNLM"/>
    </source>
</evidence>
<comment type="caution">
    <text evidence="1">The sequence shown here is derived from an EMBL/GenBank/DDBJ whole genome shotgun (WGS) entry which is preliminary data.</text>
</comment>
<name>A0ABQ4MJ29_9BACL</name>